<accession>A0A396ZY53</accession>
<dbReference type="Gene3D" id="3.40.50.1240">
    <property type="entry name" value="Phosphoglycerate mutase-like"/>
    <property type="match status" value="1"/>
</dbReference>
<dbReference type="PANTHER" id="PTHR11567:SF110">
    <property type="entry name" value="2-PHOSPHOXYLOSE PHOSPHATASE 1"/>
    <property type="match status" value="1"/>
</dbReference>
<protein>
    <recommendedName>
        <fullName evidence="7">Histidine acid phosphatase</fullName>
    </recommendedName>
</protein>
<dbReference type="VEuPathDB" id="FungiDB:H257_06093"/>
<evidence type="ECO:0000313" key="4">
    <source>
        <dbReference type="EMBL" id="RLO12588.1"/>
    </source>
</evidence>
<dbReference type="EMBL" id="QUTI01013310">
    <property type="protein sequence ID" value="RLO12588.1"/>
    <property type="molecule type" value="Genomic_DNA"/>
</dbReference>
<dbReference type="InterPro" id="IPR000560">
    <property type="entry name" value="His_Pase_clade-2"/>
</dbReference>
<dbReference type="PANTHER" id="PTHR11567">
    <property type="entry name" value="ACID PHOSPHATASE-RELATED"/>
    <property type="match status" value="1"/>
</dbReference>
<comment type="caution">
    <text evidence="3">The sequence shown here is derived from an EMBL/GenBank/DDBJ whole genome shotgun (WGS) entry which is preliminary data.</text>
</comment>
<dbReference type="Proteomes" id="UP000265427">
    <property type="component" value="Unassembled WGS sequence"/>
</dbReference>
<dbReference type="SUPFAM" id="SSF53254">
    <property type="entry name" value="Phosphoglycerate mutase-like"/>
    <property type="match status" value="1"/>
</dbReference>
<evidence type="ECO:0008006" key="7">
    <source>
        <dbReference type="Google" id="ProtNLM"/>
    </source>
</evidence>
<evidence type="ECO:0000256" key="1">
    <source>
        <dbReference type="ARBA" id="ARBA00005375"/>
    </source>
</evidence>
<evidence type="ECO:0000313" key="3">
    <source>
        <dbReference type="EMBL" id="RHX98428.1"/>
    </source>
</evidence>
<dbReference type="InterPro" id="IPR029033">
    <property type="entry name" value="His_PPase_superfam"/>
</dbReference>
<name>A0A396ZY53_APHAT</name>
<sequence length="390" mass="43542">MSSDDLELCHVMLVFRHGDRSPVLPRMGKNIVMDDKEKAFWADRLVTSEHEAVLDKMAKTAGLTRDAPPPTNGLIIGGGWPSGYLTQLGSDQMIAHGKAMRAKYATFLADATPDDLYVRSTNVPRTIRSAQSVLYGMFPEHLLSDDIFIHLDENCRLSMGKQMDYFNMSTKLKSRRHESPVKDIDVLERLVQDAAGLDEGEDVKWSFRTTLSNLTCIMPLSTISLTFLWLLVREILVCRKAHAFPFPAGLTDTVLDKTIEHNAWEWHATLGNKPFLKDAFGGGVHEVMGYLHTAKQGASSHKLTVLSGHDDTLTALLVALQLRKPGVAHLMPSYGSMIVFELWRSKKTPADEWYVAATFDEEPIYFGDHTESVLCPFGHVETLVAAFHEG</sequence>
<dbReference type="InterPro" id="IPR033379">
    <property type="entry name" value="Acid_Pase_AS"/>
</dbReference>
<dbReference type="Pfam" id="PF00328">
    <property type="entry name" value="His_Phos_2"/>
    <property type="match status" value="1"/>
</dbReference>
<keyword evidence="2" id="KW-0378">Hydrolase</keyword>
<proteinExistence type="inferred from homology"/>
<reference evidence="4 6" key="1">
    <citation type="journal article" date="2018" name="J. Invertebr. Pathol.">
        <title>New genotyping method for the causative agent of crayfish plague (Aphanomyces astaci) based on whole genome data.</title>
        <authorList>
            <person name="Minardi D."/>
            <person name="Studholme D.J."/>
            <person name="van der Giezen M."/>
            <person name="Pretto T."/>
            <person name="Oidtmann B."/>
        </authorList>
    </citation>
    <scope>NUCLEOTIDE SEQUENCE [LARGE SCALE GENOMIC DNA]</scope>
    <source>
        <strain evidence="4 6">KB13</strain>
    </source>
</reference>
<reference evidence="3 5" key="2">
    <citation type="submission" date="2018-08" db="EMBL/GenBank/DDBJ databases">
        <title>Aphanomyces genome sequencing and annotation.</title>
        <authorList>
            <person name="Minardi D."/>
            <person name="Oidtmann B."/>
            <person name="Van Der Giezen M."/>
            <person name="Studholme D.J."/>
        </authorList>
    </citation>
    <scope>NUCLEOTIDE SEQUENCE [LARGE SCALE GENOMIC DNA]</scope>
    <source>
        <strain evidence="3 5">Kv</strain>
    </source>
</reference>
<dbReference type="EMBL" id="QUSZ01010088">
    <property type="protein sequence ID" value="RHX98428.1"/>
    <property type="molecule type" value="Genomic_DNA"/>
</dbReference>
<evidence type="ECO:0000313" key="5">
    <source>
        <dbReference type="Proteomes" id="UP000265427"/>
    </source>
</evidence>
<dbReference type="Proteomes" id="UP000275652">
    <property type="component" value="Unassembled WGS sequence"/>
</dbReference>
<dbReference type="PROSITE" id="PS00616">
    <property type="entry name" value="HIS_ACID_PHOSPHAT_1"/>
    <property type="match status" value="1"/>
</dbReference>
<dbReference type="CDD" id="cd07061">
    <property type="entry name" value="HP_HAP_like"/>
    <property type="match status" value="1"/>
</dbReference>
<dbReference type="InterPro" id="IPR050645">
    <property type="entry name" value="Histidine_acid_phosphatase"/>
</dbReference>
<dbReference type="AlphaFoldDB" id="A0A396ZY53"/>
<evidence type="ECO:0000256" key="2">
    <source>
        <dbReference type="ARBA" id="ARBA00022801"/>
    </source>
</evidence>
<comment type="similarity">
    <text evidence="1">Belongs to the histidine acid phosphatase family.</text>
</comment>
<gene>
    <name evidence="4" type="ORF">DYB28_000820</name>
    <name evidence="3" type="ORF">DYB36_007742</name>
</gene>
<dbReference type="GO" id="GO:0016791">
    <property type="term" value="F:phosphatase activity"/>
    <property type="evidence" value="ECO:0007669"/>
    <property type="project" value="TreeGrafter"/>
</dbReference>
<evidence type="ECO:0000313" key="6">
    <source>
        <dbReference type="Proteomes" id="UP000275652"/>
    </source>
</evidence>
<organism evidence="3 5">
    <name type="scientific">Aphanomyces astaci</name>
    <name type="common">Crayfish plague agent</name>
    <dbReference type="NCBI Taxonomy" id="112090"/>
    <lineage>
        <taxon>Eukaryota</taxon>
        <taxon>Sar</taxon>
        <taxon>Stramenopiles</taxon>
        <taxon>Oomycota</taxon>
        <taxon>Saprolegniomycetes</taxon>
        <taxon>Saprolegniales</taxon>
        <taxon>Verrucalvaceae</taxon>
        <taxon>Aphanomyces</taxon>
    </lineage>
</organism>